<keyword evidence="1" id="KW-0677">Repeat</keyword>
<dbReference type="Gene3D" id="1.25.40.10">
    <property type="entry name" value="Tetratricopeptide repeat domain"/>
    <property type="match status" value="3"/>
</dbReference>
<feature type="repeat" description="TPR" evidence="3">
    <location>
        <begin position="497"/>
        <end position="530"/>
    </location>
</feature>
<feature type="repeat" description="TPR" evidence="3">
    <location>
        <begin position="347"/>
        <end position="380"/>
    </location>
</feature>
<feature type="region of interest" description="Disordered" evidence="4">
    <location>
        <begin position="903"/>
        <end position="1087"/>
    </location>
</feature>
<dbReference type="SMART" id="SM00028">
    <property type="entry name" value="TPR"/>
    <property type="match status" value="12"/>
</dbReference>
<reference evidence="6" key="1">
    <citation type="journal article" date="2015" name="PLoS Genet.">
        <title>Genome Sequence and Transcriptome Analyses of Chrysochromulina tobin: Metabolic Tools for Enhanced Algal Fitness in the Prominent Order Prymnesiales (Haptophyceae).</title>
        <authorList>
            <person name="Hovde B.T."/>
            <person name="Deodato C.R."/>
            <person name="Hunsperger H.M."/>
            <person name="Ryken S.A."/>
            <person name="Yost W."/>
            <person name="Jha R.K."/>
            <person name="Patterson J."/>
            <person name="Monnat R.J. Jr."/>
            <person name="Barlow S.B."/>
            <person name="Starkenburg S.R."/>
            <person name="Cattolico R.A."/>
        </authorList>
    </citation>
    <scope>NUCLEOTIDE SEQUENCE</scope>
    <source>
        <strain evidence="6">CCMP291</strain>
    </source>
</reference>
<feature type="repeat" description="TPR" evidence="3">
    <location>
        <begin position="242"/>
        <end position="275"/>
    </location>
</feature>
<feature type="repeat" description="TPR" evidence="3">
    <location>
        <begin position="565"/>
        <end position="598"/>
    </location>
</feature>
<dbReference type="InterPro" id="IPR019734">
    <property type="entry name" value="TPR_rpt"/>
</dbReference>
<name>A0A0M0JMR6_9EUKA</name>
<dbReference type="InterPro" id="IPR031101">
    <property type="entry name" value="Ctr9"/>
</dbReference>
<dbReference type="Pfam" id="PF13432">
    <property type="entry name" value="TPR_16"/>
    <property type="match status" value="2"/>
</dbReference>
<evidence type="ECO:0000256" key="4">
    <source>
        <dbReference type="SAM" id="MobiDB-lite"/>
    </source>
</evidence>
<dbReference type="GO" id="GO:0016593">
    <property type="term" value="C:Cdc73/Paf1 complex"/>
    <property type="evidence" value="ECO:0007669"/>
    <property type="project" value="TreeGrafter"/>
</dbReference>
<dbReference type="OrthoDB" id="343875at2759"/>
<dbReference type="Pfam" id="PF14559">
    <property type="entry name" value="TPR_19"/>
    <property type="match status" value="1"/>
</dbReference>
<keyword evidence="6" id="KW-1185">Reference proteome</keyword>
<evidence type="ECO:0000313" key="6">
    <source>
        <dbReference type="Proteomes" id="UP000037460"/>
    </source>
</evidence>
<feature type="compositionally biased region" description="Acidic residues" evidence="4">
    <location>
        <begin position="1035"/>
        <end position="1061"/>
    </location>
</feature>
<dbReference type="GO" id="GO:0006368">
    <property type="term" value="P:transcription elongation by RNA polymerase II"/>
    <property type="evidence" value="ECO:0007669"/>
    <property type="project" value="TreeGrafter"/>
</dbReference>
<feature type="compositionally biased region" description="Acidic residues" evidence="4">
    <location>
        <begin position="995"/>
        <end position="1009"/>
    </location>
</feature>
<feature type="repeat" description="TPR" evidence="3">
    <location>
        <begin position="454"/>
        <end position="487"/>
    </location>
</feature>
<dbReference type="SUPFAM" id="SSF48452">
    <property type="entry name" value="TPR-like"/>
    <property type="match status" value="4"/>
</dbReference>
<dbReference type="PANTHER" id="PTHR14027:SF2">
    <property type="entry name" value="RNA POLYMERASE-ASSOCIATED PROTEIN CTR9 HOMOLOG"/>
    <property type="match status" value="1"/>
</dbReference>
<evidence type="ECO:0000256" key="2">
    <source>
        <dbReference type="ARBA" id="ARBA00022803"/>
    </source>
</evidence>
<keyword evidence="2 3" id="KW-0802">TPR repeat</keyword>
<evidence type="ECO:0000313" key="5">
    <source>
        <dbReference type="EMBL" id="KOO27871.1"/>
    </source>
</evidence>
<dbReference type="EMBL" id="JWZX01002652">
    <property type="protein sequence ID" value="KOO27871.1"/>
    <property type="molecule type" value="Genomic_DNA"/>
</dbReference>
<dbReference type="AlphaFoldDB" id="A0A0M0JMR6"/>
<comment type="caution">
    <text evidence="5">The sequence shown here is derived from an EMBL/GenBank/DDBJ whole genome shotgun (WGS) entry which is preliminary data.</text>
</comment>
<dbReference type="InterPro" id="IPR011990">
    <property type="entry name" value="TPR-like_helical_dom_sf"/>
</dbReference>
<evidence type="ECO:0000256" key="1">
    <source>
        <dbReference type="ARBA" id="ARBA00022737"/>
    </source>
</evidence>
<dbReference type="PANTHER" id="PTHR14027">
    <property type="entry name" value="RNA POLYMERASE-ASSOCIATED PROTEIN CTR9"/>
    <property type="match status" value="1"/>
</dbReference>
<feature type="compositionally biased region" description="Basic and acidic residues" evidence="4">
    <location>
        <begin position="903"/>
        <end position="972"/>
    </location>
</feature>
<feature type="repeat" description="TPR" evidence="3">
    <location>
        <begin position="381"/>
        <end position="414"/>
    </location>
</feature>
<evidence type="ECO:0000256" key="3">
    <source>
        <dbReference type="PROSITE-ProRule" id="PRU00339"/>
    </source>
</evidence>
<accession>A0A0M0JMR6</accession>
<gene>
    <name evidence="5" type="ORF">Ctob_013802</name>
</gene>
<dbReference type="GO" id="GO:0006355">
    <property type="term" value="P:regulation of DNA-templated transcription"/>
    <property type="evidence" value="ECO:0007669"/>
    <property type="project" value="InterPro"/>
</dbReference>
<feature type="compositionally biased region" description="Low complexity" evidence="4">
    <location>
        <begin position="980"/>
        <end position="990"/>
    </location>
</feature>
<dbReference type="Proteomes" id="UP000037460">
    <property type="component" value="Unassembled WGS sequence"/>
</dbReference>
<protein>
    <submittedName>
        <fullName evidence="5">RNA polymerase-associated protein ctr9-like protein</fullName>
    </submittedName>
</protein>
<dbReference type="PROSITE" id="PS50005">
    <property type="entry name" value="TPR"/>
    <property type="match status" value="6"/>
</dbReference>
<proteinExistence type="predicted"/>
<dbReference type="GO" id="GO:0000993">
    <property type="term" value="F:RNA polymerase II complex binding"/>
    <property type="evidence" value="ECO:0007669"/>
    <property type="project" value="TreeGrafter"/>
</dbReference>
<sequence>MATTAGTILIPVHQSTEVIEVQISELPDDVGEVQEILMNELAPLEVWLRFAVEYYRQGKHDSFLKMFQPLLDEEDRGNLFVQFGDTKQTREQFLAILNALAAFHTVMGSRERDKTKKKFEFEKAKRFYDSAERVDRLKGSANVGRAVLQLAKGQLGAAEKTLTEVDAFNRNSVPALLGKACAKYNSGNARDALKLYREVFRVNPQPPPTVRLGLAYCYHKLGQVRMAQKAFERTLALQEDCVEAMVGLAVIHLNDEHVEEALAILTRAYELEPYNPSVLNHLASHFFYRGQYQKAQTLAKRAYDYADAKAIKAESAYHLARCAHAIADYRTARAMYLEATRANPDYLAPQFGLGQMLLENDEAKKAVACFERVIKADPANVEALKVLGHLYAKEGREAEALKVLTKATEHDSSDAAVWLELAKLQQRLPGQLANANKSYEKAAGLIKKVRTVPAEIWNNLGAIRHRLGKLDDAEKAYGYAIKVRTLKGAEEFDASCISTQYNLGRLYEDQGELQKASDKYLAILRHHPNYLEAFLRLTAVEDAAGRPLEAIGWAEKACMVHPRSADAYCQLGNLYLQVHELKKAEGTFGQVLKKAPGCEHDTYATCQLGWIQLLLAASGAAASATLTQACSTREGGLLVDKATEFFRKALELQPNNVYAANGIGVVCVAKGRLHEAMQIFTQVREASSSCEHATLNLAQLNAALLEHATAASLYEAATKRVAPGAKLQQLRLLRARNLFEDREYLESRKVLQSLVCDAPELQVAWHNLGLAYLYAARHPDAKAYEQGIDVPPPRSVEVVRAAQVALEHARCVLDAPEVALLAKAATVEGGKLAAATASAEGEAPQTAAQRAAAAALAANVVGRAAPTTEAALALGLTDEHREKARAMCDRLGRELRDELERAEEAESKFRNEGEEGDEEARAARKAAKAEAKAKAKADKKAEKKAAKKAAAKEARREAKLAAKDARKAEKAGKAARRAAMDAAAAGRSGAAQGGDNEDEADLFGSDGEDAAASPAPPESGGGGGRLIKKRKVAEVDDEEDGAADVDGAEADLFGADDDEEGAGAGTEASEAAAPKKRKAVVVDDEDD</sequence>
<organism evidence="5 6">
    <name type="scientific">Chrysochromulina tobinii</name>
    <dbReference type="NCBI Taxonomy" id="1460289"/>
    <lineage>
        <taxon>Eukaryota</taxon>
        <taxon>Haptista</taxon>
        <taxon>Haptophyta</taxon>
        <taxon>Prymnesiophyceae</taxon>
        <taxon>Prymnesiales</taxon>
        <taxon>Chrysochromulinaceae</taxon>
        <taxon>Chrysochromulina</taxon>
    </lineage>
</organism>